<dbReference type="PANTHER" id="PTHR42964:SF1">
    <property type="entry name" value="POLYKETIDE BIOSYNTHESIS ENOYL-COA HYDRATASE PKSH-RELATED"/>
    <property type="match status" value="1"/>
</dbReference>
<name>A0ABP7K275_9ACTN</name>
<sequence>MTAPPLAAYTRQIPNTLRIDRQGPVLSIELNASDQGNVVTEVMLDELLAVLDEHDPDVRVIVLSGAGEDFCQGGDRTEYAEQLAQDPTGAGIRGSGTKARRVCEALANNPAVTIARVQGKVIGAGLALALSCDLRVGAETATFRLPELALGLPTAWGGILPRLLNEVGAATVRELVLTCRSFDAQEARALSILQKVVPVDELDAAVKTWAAPVIRRSPTALRVTKLLFNAHANATRLADITALDPELMASVLATRELAPAANGRRRGHLI</sequence>
<gene>
    <name evidence="3" type="ORF">GCM10022207_26330</name>
</gene>
<evidence type="ECO:0000313" key="4">
    <source>
        <dbReference type="Proteomes" id="UP001501563"/>
    </source>
</evidence>
<dbReference type="Gene3D" id="3.90.226.10">
    <property type="entry name" value="2-enoyl-CoA Hydratase, Chain A, domain 1"/>
    <property type="match status" value="1"/>
</dbReference>
<protein>
    <submittedName>
        <fullName evidence="3">Enoyl-CoA hydratase/isomerase family protein</fullName>
    </submittedName>
</protein>
<keyword evidence="4" id="KW-1185">Reference proteome</keyword>
<dbReference type="RefSeq" id="WP_345548053.1">
    <property type="nucleotide sequence ID" value="NZ_BAAAZA010000006.1"/>
</dbReference>
<dbReference type="EMBL" id="BAAAZA010000006">
    <property type="protein sequence ID" value="GAA3861306.1"/>
    <property type="molecule type" value="Genomic_DNA"/>
</dbReference>
<comment type="caution">
    <text evidence="3">The sequence shown here is derived from an EMBL/GenBank/DDBJ whole genome shotgun (WGS) entry which is preliminary data.</text>
</comment>
<dbReference type="InterPro" id="IPR001753">
    <property type="entry name" value="Enoyl-CoA_hydra/iso"/>
</dbReference>
<dbReference type="Proteomes" id="UP001501563">
    <property type="component" value="Unassembled WGS sequence"/>
</dbReference>
<proteinExistence type="inferred from homology"/>
<evidence type="ECO:0000256" key="2">
    <source>
        <dbReference type="RuleBase" id="RU003707"/>
    </source>
</evidence>
<dbReference type="CDD" id="cd06558">
    <property type="entry name" value="crotonase-like"/>
    <property type="match status" value="1"/>
</dbReference>
<dbReference type="InterPro" id="IPR051683">
    <property type="entry name" value="Enoyl-CoA_Hydratase/Isomerase"/>
</dbReference>
<comment type="similarity">
    <text evidence="1 2">Belongs to the enoyl-CoA hydratase/isomerase family.</text>
</comment>
<evidence type="ECO:0000256" key="1">
    <source>
        <dbReference type="ARBA" id="ARBA00005254"/>
    </source>
</evidence>
<dbReference type="InterPro" id="IPR029045">
    <property type="entry name" value="ClpP/crotonase-like_dom_sf"/>
</dbReference>
<dbReference type="Pfam" id="PF00378">
    <property type="entry name" value="ECH_1"/>
    <property type="match status" value="1"/>
</dbReference>
<dbReference type="SUPFAM" id="SSF52096">
    <property type="entry name" value="ClpP/crotonase"/>
    <property type="match status" value="1"/>
</dbReference>
<organism evidence="3 4">
    <name type="scientific">Streptomyces lannensis</name>
    <dbReference type="NCBI Taxonomy" id="766498"/>
    <lineage>
        <taxon>Bacteria</taxon>
        <taxon>Bacillati</taxon>
        <taxon>Actinomycetota</taxon>
        <taxon>Actinomycetes</taxon>
        <taxon>Kitasatosporales</taxon>
        <taxon>Streptomycetaceae</taxon>
        <taxon>Streptomyces</taxon>
    </lineage>
</organism>
<evidence type="ECO:0000313" key="3">
    <source>
        <dbReference type="EMBL" id="GAA3861306.1"/>
    </source>
</evidence>
<dbReference type="PANTHER" id="PTHR42964">
    <property type="entry name" value="ENOYL-COA HYDRATASE"/>
    <property type="match status" value="1"/>
</dbReference>
<dbReference type="InterPro" id="IPR018376">
    <property type="entry name" value="Enoyl-CoA_hyd/isom_CS"/>
</dbReference>
<accession>A0ABP7K275</accession>
<dbReference type="PROSITE" id="PS00166">
    <property type="entry name" value="ENOYL_COA_HYDRATASE"/>
    <property type="match status" value="1"/>
</dbReference>
<reference evidence="4" key="1">
    <citation type="journal article" date="2019" name="Int. J. Syst. Evol. Microbiol.">
        <title>The Global Catalogue of Microorganisms (GCM) 10K type strain sequencing project: providing services to taxonomists for standard genome sequencing and annotation.</title>
        <authorList>
            <consortium name="The Broad Institute Genomics Platform"/>
            <consortium name="The Broad Institute Genome Sequencing Center for Infectious Disease"/>
            <person name="Wu L."/>
            <person name="Ma J."/>
        </authorList>
    </citation>
    <scope>NUCLEOTIDE SEQUENCE [LARGE SCALE GENOMIC DNA]</scope>
    <source>
        <strain evidence="4">JCM 16578</strain>
    </source>
</reference>